<accession>A0ABU5QNC9</accession>
<keyword evidence="1" id="KW-0472">Membrane</keyword>
<dbReference type="InterPro" id="IPR036249">
    <property type="entry name" value="Thioredoxin-like_sf"/>
</dbReference>
<evidence type="ECO:0000256" key="1">
    <source>
        <dbReference type="SAM" id="Phobius"/>
    </source>
</evidence>
<gene>
    <name evidence="3" type="ORF">VB264_12315</name>
</gene>
<dbReference type="CDD" id="cd02966">
    <property type="entry name" value="TlpA_like_family"/>
    <property type="match status" value="1"/>
</dbReference>
<dbReference type="PROSITE" id="PS51352">
    <property type="entry name" value="THIOREDOXIN_2"/>
    <property type="match status" value="1"/>
</dbReference>
<dbReference type="EMBL" id="JAYFUL010000018">
    <property type="protein sequence ID" value="MEA5258571.1"/>
    <property type="molecule type" value="Genomic_DNA"/>
</dbReference>
<keyword evidence="4" id="KW-1185">Reference proteome</keyword>
<dbReference type="PANTHER" id="PTHR42852:SF17">
    <property type="entry name" value="THIOREDOXIN-LIKE PROTEIN HI_1115"/>
    <property type="match status" value="1"/>
</dbReference>
<feature type="transmembrane region" description="Helical" evidence="1">
    <location>
        <begin position="7"/>
        <end position="27"/>
    </location>
</feature>
<feature type="domain" description="Thioredoxin" evidence="2">
    <location>
        <begin position="15"/>
        <end position="171"/>
    </location>
</feature>
<dbReference type="Pfam" id="PF00578">
    <property type="entry name" value="AhpC-TSA"/>
    <property type="match status" value="1"/>
</dbReference>
<evidence type="ECO:0000313" key="4">
    <source>
        <dbReference type="Proteomes" id="UP001304671"/>
    </source>
</evidence>
<dbReference type="PANTHER" id="PTHR42852">
    <property type="entry name" value="THIOL:DISULFIDE INTERCHANGE PROTEIN DSBE"/>
    <property type="match status" value="1"/>
</dbReference>
<dbReference type="InterPro" id="IPR000866">
    <property type="entry name" value="AhpC/TSA"/>
</dbReference>
<dbReference type="InterPro" id="IPR013766">
    <property type="entry name" value="Thioredoxin_domain"/>
</dbReference>
<reference evidence="3 4" key="1">
    <citation type="submission" date="2023-12" db="EMBL/GenBank/DDBJ databases">
        <title>Novel species of the genus Arcicella isolated from rivers.</title>
        <authorList>
            <person name="Lu H."/>
        </authorList>
    </citation>
    <scope>NUCLEOTIDE SEQUENCE [LARGE SCALE GENOMIC DNA]</scope>
    <source>
        <strain evidence="3 4">LMG 21963</strain>
    </source>
</reference>
<evidence type="ECO:0000259" key="2">
    <source>
        <dbReference type="PROSITE" id="PS51352"/>
    </source>
</evidence>
<protein>
    <submittedName>
        <fullName evidence="3">TlpA family protein disulfide reductase</fullName>
    </submittedName>
</protein>
<name>A0ABU5QNC9_9BACT</name>
<sequence>MMKISPFSIRFGIILIFLIYVVNFEAFNQTKKVDIVKFEDLQKVLNQVSDTTVVMHFWATWCRPCLEELPFFEGLNTEYSTKKVKFLLISMGFPKDVETSVKGFLARNKVQSKVVLLDEPDYNHWIDLIDKEWSGSIPATLIINTKMQKRKFFEGKVNAEIFMEELKKMWTVTIQN</sequence>
<dbReference type="Proteomes" id="UP001304671">
    <property type="component" value="Unassembled WGS sequence"/>
</dbReference>
<organism evidence="3 4">
    <name type="scientific">Arcicella aquatica</name>
    <dbReference type="NCBI Taxonomy" id="217141"/>
    <lineage>
        <taxon>Bacteria</taxon>
        <taxon>Pseudomonadati</taxon>
        <taxon>Bacteroidota</taxon>
        <taxon>Cytophagia</taxon>
        <taxon>Cytophagales</taxon>
        <taxon>Flectobacillaceae</taxon>
        <taxon>Arcicella</taxon>
    </lineage>
</organism>
<evidence type="ECO:0000313" key="3">
    <source>
        <dbReference type="EMBL" id="MEA5258571.1"/>
    </source>
</evidence>
<comment type="caution">
    <text evidence="3">The sequence shown here is derived from an EMBL/GenBank/DDBJ whole genome shotgun (WGS) entry which is preliminary data.</text>
</comment>
<dbReference type="RefSeq" id="WP_323249769.1">
    <property type="nucleotide sequence ID" value="NZ_JAYFUL010000018.1"/>
</dbReference>
<keyword evidence="1" id="KW-0812">Transmembrane</keyword>
<proteinExistence type="predicted"/>
<dbReference type="InterPro" id="IPR050553">
    <property type="entry name" value="Thioredoxin_ResA/DsbE_sf"/>
</dbReference>
<dbReference type="SUPFAM" id="SSF52833">
    <property type="entry name" value="Thioredoxin-like"/>
    <property type="match status" value="1"/>
</dbReference>
<dbReference type="Gene3D" id="3.40.30.10">
    <property type="entry name" value="Glutaredoxin"/>
    <property type="match status" value="1"/>
</dbReference>
<keyword evidence="1" id="KW-1133">Transmembrane helix</keyword>